<dbReference type="Proteomes" id="UP000295375">
    <property type="component" value="Unassembled WGS sequence"/>
</dbReference>
<dbReference type="EMBL" id="SNYM01000013">
    <property type="protein sequence ID" value="TDQ46490.1"/>
    <property type="molecule type" value="Genomic_DNA"/>
</dbReference>
<dbReference type="PANTHER" id="PTHR22617:SF45">
    <property type="entry name" value="CHEMOTAXIS PROTEIN CHEW"/>
    <property type="match status" value="1"/>
</dbReference>
<dbReference type="CDD" id="cd00732">
    <property type="entry name" value="CheW"/>
    <property type="match status" value="1"/>
</dbReference>
<dbReference type="GO" id="GO:0007165">
    <property type="term" value="P:signal transduction"/>
    <property type="evidence" value="ECO:0007669"/>
    <property type="project" value="InterPro"/>
</dbReference>
<dbReference type="InterPro" id="IPR036061">
    <property type="entry name" value="CheW-like_dom_sf"/>
</dbReference>
<dbReference type="Pfam" id="PF01584">
    <property type="entry name" value="CheW"/>
    <property type="match status" value="1"/>
</dbReference>
<dbReference type="SMART" id="SM00260">
    <property type="entry name" value="CheW"/>
    <property type="match status" value="1"/>
</dbReference>
<evidence type="ECO:0000313" key="5">
    <source>
        <dbReference type="EMBL" id="TDQ46490.1"/>
    </source>
</evidence>
<dbReference type="Gene3D" id="2.40.50.180">
    <property type="entry name" value="CheA-289, Domain 4"/>
    <property type="match status" value="1"/>
</dbReference>
<dbReference type="SUPFAM" id="SSF50341">
    <property type="entry name" value="CheW-like"/>
    <property type="match status" value="1"/>
</dbReference>
<dbReference type="GO" id="GO:0006935">
    <property type="term" value="P:chemotaxis"/>
    <property type="evidence" value="ECO:0007669"/>
    <property type="project" value="InterPro"/>
</dbReference>
<comment type="caution">
    <text evidence="5">The sequence shown here is derived from an EMBL/GenBank/DDBJ whole genome shotgun (WGS) entry which is preliminary data.</text>
</comment>
<evidence type="ECO:0000259" key="4">
    <source>
        <dbReference type="PROSITE" id="PS50851"/>
    </source>
</evidence>
<dbReference type="Gene3D" id="2.30.30.40">
    <property type="entry name" value="SH3 Domains"/>
    <property type="match status" value="1"/>
</dbReference>
<accession>A0A4R6UHY8</accession>
<dbReference type="PROSITE" id="PS50851">
    <property type="entry name" value="CHEW"/>
    <property type="match status" value="1"/>
</dbReference>
<dbReference type="PANTHER" id="PTHR22617">
    <property type="entry name" value="CHEMOTAXIS SENSOR HISTIDINE KINASE-RELATED"/>
    <property type="match status" value="1"/>
</dbReference>
<evidence type="ECO:0000256" key="2">
    <source>
        <dbReference type="ARBA" id="ARBA00021483"/>
    </source>
</evidence>
<protein>
    <recommendedName>
        <fullName evidence="2">Chemotaxis protein CheW</fullName>
    </recommendedName>
</protein>
<evidence type="ECO:0000313" key="6">
    <source>
        <dbReference type="Proteomes" id="UP000295375"/>
    </source>
</evidence>
<comment type="subcellular location">
    <subcellularLocation>
        <location evidence="1">Cytoplasm</location>
    </subcellularLocation>
</comment>
<dbReference type="InterPro" id="IPR002545">
    <property type="entry name" value="CheW-lke_dom"/>
</dbReference>
<keyword evidence="6" id="KW-1185">Reference proteome</keyword>
<dbReference type="AlphaFoldDB" id="A0A4R6UHY8"/>
<name>A0A4R6UHY8_9GAMM</name>
<sequence>MSNTQNDHVLPQEILSFTLGSEEYGINILNVREIRGYTAVTPLADAPAFIKGVINLRGEIVPILDLRIRFGVSQPVYNEFTVVMILQWQQRSVGLVVDSVSDVITISPGQIKPPPNLSAAFDTRYLQGLLAIENRLIVLLDIEGLLSSKDMALIDETDVDREAIEPSNQEQE</sequence>
<proteinExistence type="predicted"/>
<dbReference type="RefSeq" id="WP_133591705.1">
    <property type="nucleotide sequence ID" value="NZ_CP037953.1"/>
</dbReference>
<organism evidence="5 6">
    <name type="scientific">Permianibacter aggregans</name>
    <dbReference type="NCBI Taxonomy" id="1510150"/>
    <lineage>
        <taxon>Bacteria</taxon>
        <taxon>Pseudomonadati</taxon>
        <taxon>Pseudomonadota</taxon>
        <taxon>Gammaproteobacteria</taxon>
        <taxon>Pseudomonadales</taxon>
        <taxon>Pseudomonadaceae</taxon>
        <taxon>Permianibacter</taxon>
    </lineage>
</organism>
<gene>
    <name evidence="5" type="ORF">EV696_11331</name>
</gene>
<reference evidence="5 6" key="1">
    <citation type="submission" date="2019-03" db="EMBL/GenBank/DDBJ databases">
        <title>Genomic Encyclopedia of Type Strains, Phase IV (KMG-IV): sequencing the most valuable type-strain genomes for metagenomic binning, comparative biology and taxonomic classification.</title>
        <authorList>
            <person name="Goeker M."/>
        </authorList>
    </citation>
    <scope>NUCLEOTIDE SEQUENCE [LARGE SCALE GENOMIC DNA]</scope>
    <source>
        <strain evidence="5 6">DSM 103792</strain>
    </source>
</reference>
<dbReference type="InterPro" id="IPR039315">
    <property type="entry name" value="CheW"/>
</dbReference>
<dbReference type="OrthoDB" id="9790406at2"/>
<dbReference type="GO" id="GO:0005829">
    <property type="term" value="C:cytosol"/>
    <property type="evidence" value="ECO:0007669"/>
    <property type="project" value="TreeGrafter"/>
</dbReference>
<evidence type="ECO:0000256" key="3">
    <source>
        <dbReference type="ARBA" id="ARBA00022490"/>
    </source>
</evidence>
<feature type="domain" description="CheW-like" evidence="4">
    <location>
        <begin position="11"/>
        <end position="151"/>
    </location>
</feature>
<keyword evidence="3" id="KW-0963">Cytoplasm</keyword>
<evidence type="ECO:0000256" key="1">
    <source>
        <dbReference type="ARBA" id="ARBA00004496"/>
    </source>
</evidence>